<feature type="transmembrane region" description="Helical" evidence="5">
    <location>
        <begin position="6"/>
        <end position="29"/>
    </location>
</feature>
<sequence length="328" mass="36426">MKKKWLIFSIIIITGVFVASLFTNSFGLGKIVEKSFRKKANVLAAETIDYINKNLLTGDTTATLVSSTWLDNGLVKFTLSLGDQQFDSYISSDGKFLFPEAIDLKKTEEKTTETGNNSASQEIPKRDVPQVKLFVMSFCPYGNQAEDVMNPVVELLGGKADISLNYIIYDQYAKAMGAKSEDYCLDKDEKYCSMHGRGELNQDVREMCVAKYQKDKLWPFVEEINKSADAQNVDTKWKAIAQNLKIDTKKIETCQKTEAVKLLEQEVVLNGKYAVQGSPTIVINDTIFQGGRTPEAYKQAICSAFTNPPSECQVSLGKGESTAQGSCQ</sequence>
<comment type="subcellular location">
    <subcellularLocation>
        <location evidence="1">Secreted</location>
    </subcellularLocation>
</comment>
<proteinExistence type="predicted"/>
<dbReference type="EMBL" id="PFJR01000050">
    <property type="protein sequence ID" value="PIX88036.1"/>
    <property type="molecule type" value="Genomic_DNA"/>
</dbReference>
<protein>
    <submittedName>
        <fullName evidence="6">Uncharacterized protein</fullName>
    </submittedName>
</protein>
<evidence type="ECO:0000256" key="1">
    <source>
        <dbReference type="ARBA" id="ARBA00004613"/>
    </source>
</evidence>
<keyword evidence="2" id="KW-0964">Secreted</keyword>
<dbReference type="InterPro" id="IPR004911">
    <property type="entry name" value="Interferon-induced_GILT"/>
</dbReference>
<organism evidence="6 7">
    <name type="scientific">Candidatus Nealsonbacteria bacterium CG_4_10_14_3_um_filter_36_16</name>
    <dbReference type="NCBI Taxonomy" id="1974685"/>
    <lineage>
        <taxon>Bacteria</taxon>
        <taxon>Candidatus Nealsoniibacteriota</taxon>
    </lineage>
</organism>
<dbReference type="SUPFAM" id="SSF52833">
    <property type="entry name" value="Thioredoxin-like"/>
    <property type="match status" value="1"/>
</dbReference>
<accession>A0A2M7MEN2</accession>
<keyword evidence="5" id="KW-1133">Transmembrane helix</keyword>
<keyword evidence="4" id="KW-0325">Glycoprotein</keyword>
<evidence type="ECO:0000313" key="6">
    <source>
        <dbReference type="EMBL" id="PIX88036.1"/>
    </source>
</evidence>
<evidence type="ECO:0000256" key="3">
    <source>
        <dbReference type="ARBA" id="ARBA00022729"/>
    </source>
</evidence>
<dbReference type="PANTHER" id="PTHR13234">
    <property type="entry name" value="GAMMA-INTERFERON INDUCIBLE LYSOSOMAL THIOL REDUCTASE GILT"/>
    <property type="match status" value="1"/>
</dbReference>
<dbReference type="AlphaFoldDB" id="A0A2M7MEN2"/>
<reference evidence="7" key="1">
    <citation type="submission" date="2017-09" db="EMBL/GenBank/DDBJ databases">
        <title>Depth-based differentiation of microbial function through sediment-hosted aquifers and enrichment of novel symbionts in the deep terrestrial subsurface.</title>
        <authorList>
            <person name="Probst A.J."/>
            <person name="Ladd B."/>
            <person name="Jarett J.K."/>
            <person name="Geller-Mcgrath D.E."/>
            <person name="Sieber C.M.K."/>
            <person name="Emerson J.B."/>
            <person name="Anantharaman K."/>
            <person name="Thomas B.C."/>
            <person name="Malmstrom R."/>
            <person name="Stieglmeier M."/>
            <person name="Klingl A."/>
            <person name="Woyke T."/>
            <person name="Ryan C.M."/>
            <person name="Banfield J.F."/>
        </authorList>
    </citation>
    <scope>NUCLEOTIDE SEQUENCE [LARGE SCALE GENOMIC DNA]</scope>
</reference>
<dbReference type="InterPro" id="IPR036249">
    <property type="entry name" value="Thioredoxin-like_sf"/>
</dbReference>
<evidence type="ECO:0000256" key="4">
    <source>
        <dbReference type="ARBA" id="ARBA00023180"/>
    </source>
</evidence>
<evidence type="ECO:0000256" key="2">
    <source>
        <dbReference type="ARBA" id="ARBA00022525"/>
    </source>
</evidence>
<keyword evidence="5" id="KW-0472">Membrane</keyword>
<name>A0A2M7MEN2_9BACT</name>
<dbReference type="GO" id="GO:0016671">
    <property type="term" value="F:oxidoreductase activity, acting on a sulfur group of donors, disulfide as acceptor"/>
    <property type="evidence" value="ECO:0007669"/>
    <property type="project" value="InterPro"/>
</dbReference>
<keyword evidence="3" id="KW-0732">Signal</keyword>
<evidence type="ECO:0000313" key="7">
    <source>
        <dbReference type="Proteomes" id="UP000230064"/>
    </source>
</evidence>
<comment type="caution">
    <text evidence="6">The sequence shown here is derived from an EMBL/GenBank/DDBJ whole genome shotgun (WGS) entry which is preliminary data.</text>
</comment>
<gene>
    <name evidence="6" type="ORF">COZ30_02060</name>
</gene>
<dbReference type="PANTHER" id="PTHR13234:SF8">
    <property type="entry name" value="GAMMA-INTERFERON-INDUCIBLE LYSOSOMAL THIOL REDUCTASE"/>
    <property type="match status" value="1"/>
</dbReference>
<dbReference type="Proteomes" id="UP000230064">
    <property type="component" value="Unassembled WGS sequence"/>
</dbReference>
<dbReference type="Gene3D" id="3.40.30.10">
    <property type="entry name" value="Glutaredoxin"/>
    <property type="match status" value="1"/>
</dbReference>
<keyword evidence="5" id="KW-0812">Transmembrane</keyword>
<evidence type="ECO:0000256" key="5">
    <source>
        <dbReference type="SAM" id="Phobius"/>
    </source>
</evidence>
<dbReference type="GO" id="GO:0005576">
    <property type="term" value="C:extracellular region"/>
    <property type="evidence" value="ECO:0007669"/>
    <property type="project" value="UniProtKB-SubCell"/>
</dbReference>